<comment type="caution">
    <text evidence="2">The sequence shown here is derived from an EMBL/GenBank/DDBJ whole genome shotgun (WGS) entry which is preliminary data.</text>
</comment>
<evidence type="ECO:0000259" key="1">
    <source>
        <dbReference type="PROSITE" id="PS50234"/>
    </source>
</evidence>
<name>A0A7W9HHQ0_9PSEU</name>
<protein>
    <submittedName>
        <fullName evidence="2">Ca-activated chloride channel family protein</fullName>
    </submittedName>
</protein>
<proteinExistence type="predicted"/>
<dbReference type="Gene3D" id="2.60.40.3670">
    <property type="match status" value="1"/>
</dbReference>
<dbReference type="PANTHER" id="PTHR45737:SF6">
    <property type="entry name" value="VON WILLEBRAND FACTOR A DOMAIN-CONTAINING PROTEIN 5A"/>
    <property type="match status" value="1"/>
</dbReference>
<accession>A0A7W9HHQ0</accession>
<dbReference type="PROSITE" id="PS50234">
    <property type="entry name" value="VWFA"/>
    <property type="match status" value="1"/>
</dbReference>
<dbReference type="SMART" id="SM00327">
    <property type="entry name" value="VWA"/>
    <property type="match status" value="1"/>
</dbReference>
<dbReference type="AlphaFoldDB" id="A0A7W9HHQ0"/>
<dbReference type="InterPro" id="IPR002035">
    <property type="entry name" value="VWF_A"/>
</dbReference>
<keyword evidence="3" id="KW-1185">Reference proteome</keyword>
<dbReference type="Proteomes" id="UP000552097">
    <property type="component" value="Unassembled WGS sequence"/>
</dbReference>
<gene>
    <name evidence="2" type="ORF">F4560_001886</name>
</gene>
<dbReference type="Gene3D" id="1.20.120.1690">
    <property type="match status" value="1"/>
</dbReference>
<sequence>MDNVPGFTLAVSQNRYLSTEDDEMHAVLTVTAEGVTGAAAAPEVAEVIAIDCSGSMAYPPTKLAAAQRATKAAIDALRDGALFAVVEGTHTARLVYPNVRRLVPATPESRRAAKNAVSRLRANGGTNMGEWLELARHLLSPHPAAVRHVIMLTDGQNSEVDRKIDIELERCGRVFTCDSRGIGADWEARELLRIAAALHGTADAIRDPADLVADFESMTKTAMDKIVPEARIVVKAMNRSEVDFLRQTFPTEAALVGDPLDARTTAFTTGSWGAENREFHLRLKVDSSDAELDSDMRVARVDLEIRRAGATDFEAACPPVNVLAQWTADLKLSSVLDPKVAHYTDQAELGQAVLGGCEAHDAGDLGKAASEWGRAVALATALGNDKVLVRLLRLVDVVGDPAEGVVRLKDRLAAVDLLSAVMGSVVSSMSPMATPSRPTSTAPKAAAAADITCPNCAKTWPSNARFCGDCRTALTA</sequence>
<dbReference type="Pfam" id="PF13768">
    <property type="entry name" value="VWA_3"/>
    <property type="match status" value="1"/>
</dbReference>
<dbReference type="EMBL" id="JACHMO010000001">
    <property type="protein sequence ID" value="MBB5802118.1"/>
    <property type="molecule type" value="Genomic_DNA"/>
</dbReference>
<evidence type="ECO:0000313" key="2">
    <source>
        <dbReference type="EMBL" id="MBB5802118.1"/>
    </source>
</evidence>
<evidence type="ECO:0000313" key="3">
    <source>
        <dbReference type="Proteomes" id="UP000552097"/>
    </source>
</evidence>
<dbReference type="PANTHER" id="PTHR45737">
    <property type="entry name" value="VON WILLEBRAND FACTOR A DOMAIN-CONTAINING PROTEIN 5A"/>
    <property type="match status" value="1"/>
</dbReference>
<dbReference type="InterPro" id="IPR036465">
    <property type="entry name" value="vWFA_dom_sf"/>
</dbReference>
<organism evidence="2 3">
    <name type="scientific">Saccharothrix ecbatanensis</name>
    <dbReference type="NCBI Taxonomy" id="1105145"/>
    <lineage>
        <taxon>Bacteria</taxon>
        <taxon>Bacillati</taxon>
        <taxon>Actinomycetota</taxon>
        <taxon>Actinomycetes</taxon>
        <taxon>Pseudonocardiales</taxon>
        <taxon>Pseudonocardiaceae</taxon>
        <taxon>Saccharothrix</taxon>
    </lineage>
</organism>
<reference evidence="2 3" key="1">
    <citation type="submission" date="2020-08" db="EMBL/GenBank/DDBJ databases">
        <title>Sequencing the genomes of 1000 actinobacteria strains.</title>
        <authorList>
            <person name="Klenk H.-P."/>
        </authorList>
    </citation>
    <scope>NUCLEOTIDE SEQUENCE [LARGE SCALE GENOMIC DNA]</scope>
    <source>
        <strain evidence="2 3">DSM 45486</strain>
    </source>
</reference>
<dbReference type="RefSeq" id="WP_184918635.1">
    <property type="nucleotide sequence ID" value="NZ_JACHMO010000001.1"/>
</dbReference>
<feature type="domain" description="VWFA" evidence="1">
    <location>
        <begin position="45"/>
        <end position="226"/>
    </location>
</feature>
<dbReference type="Gene3D" id="3.40.50.410">
    <property type="entry name" value="von Willebrand factor, type A domain"/>
    <property type="match status" value="1"/>
</dbReference>
<dbReference type="SUPFAM" id="SSF53300">
    <property type="entry name" value="vWA-like"/>
    <property type="match status" value="1"/>
</dbReference>